<feature type="transmembrane region" description="Helical" evidence="4">
    <location>
        <begin position="6"/>
        <end position="31"/>
    </location>
</feature>
<feature type="transmembrane region" description="Helical" evidence="4">
    <location>
        <begin position="354"/>
        <end position="382"/>
    </location>
</feature>
<reference evidence="6 7" key="1">
    <citation type="journal article" date="2016" name="Nat. Commun.">
        <title>Thousands of microbial genomes shed light on interconnected biogeochemical processes in an aquifer system.</title>
        <authorList>
            <person name="Anantharaman K."/>
            <person name="Brown C.T."/>
            <person name="Hug L.A."/>
            <person name="Sharon I."/>
            <person name="Castelle C.J."/>
            <person name="Probst A.J."/>
            <person name="Thomas B.C."/>
            <person name="Singh A."/>
            <person name="Wilkins M.J."/>
            <person name="Karaoz U."/>
            <person name="Brodie E.L."/>
            <person name="Williams K.H."/>
            <person name="Hubbard S.S."/>
            <person name="Banfield J.F."/>
        </authorList>
    </citation>
    <scope>NUCLEOTIDE SEQUENCE [LARGE SCALE GENOMIC DNA]</scope>
</reference>
<keyword evidence="3" id="KW-0808">Transferase</keyword>
<organism evidence="6 7">
    <name type="scientific">Candidatus Danuiimicrobium aquiferis</name>
    <dbReference type="NCBI Taxonomy" id="1801832"/>
    <lineage>
        <taxon>Bacteria</taxon>
        <taxon>Pseudomonadati</taxon>
        <taxon>Candidatus Omnitrophota</taxon>
        <taxon>Candidatus Danuiimicrobium</taxon>
    </lineage>
</organism>
<comment type="caution">
    <text evidence="6">The sequence shown here is derived from an EMBL/GenBank/DDBJ whole genome shotgun (WGS) entry which is preliminary data.</text>
</comment>
<proteinExistence type="inferred from homology"/>
<keyword evidence="4" id="KW-0812">Transmembrane</keyword>
<protein>
    <recommendedName>
        <fullName evidence="5">Glycosyltransferase 2-like domain-containing protein</fullName>
    </recommendedName>
</protein>
<dbReference type="GO" id="GO:0016757">
    <property type="term" value="F:glycosyltransferase activity"/>
    <property type="evidence" value="ECO:0007669"/>
    <property type="project" value="UniProtKB-KW"/>
</dbReference>
<evidence type="ECO:0000313" key="6">
    <source>
        <dbReference type="EMBL" id="OGW95346.1"/>
    </source>
</evidence>
<dbReference type="InterPro" id="IPR001173">
    <property type="entry name" value="Glyco_trans_2-like"/>
</dbReference>
<gene>
    <name evidence="6" type="ORF">A3G33_06045</name>
</gene>
<feature type="transmembrane region" description="Helical" evidence="4">
    <location>
        <begin position="388"/>
        <end position="407"/>
    </location>
</feature>
<evidence type="ECO:0000256" key="1">
    <source>
        <dbReference type="ARBA" id="ARBA00006739"/>
    </source>
</evidence>
<feature type="domain" description="Glycosyltransferase 2-like" evidence="5">
    <location>
        <begin position="58"/>
        <end position="193"/>
    </location>
</feature>
<comment type="similarity">
    <text evidence="1">Belongs to the glycosyltransferase 2 family.</text>
</comment>
<evidence type="ECO:0000256" key="3">
    <source>
        <dbReference type="ARBA" id="ARBA00022679"/>
    </source>
</evidence>
<feature type="transmembrane region" description="Helical" evidence="4">
    <location>
        <begin position="419"/>
        <end position="440"/>
    </location>
</feature>
<dbReference type="InterPro" id="IPR029044">
    <property type="entry name" value="Nucleotide-diphossugar_trans"/>
</dbReference>
<dbReference type="SUPFAM" id="SSF53448">
    <property type="entry name" value="Nucleotide-diphospho-sugar transferases"/>
    <property type="match status" value="1"/>
</dbReference>
<dbReference type="PANTHER" id="PTHR43630:SF1">
    <property type="entry name" value="POLY-BETA-1,6-N-ACETYL-D-GLUCOSAMINE SYNTHASE"/>
    <property type="match status" value="1"/>
</dbReference>
<evidence type="ECO:0000259" key="5">
    <source>
        <dbReference type="Pfam" id="PF00535"/>
    </source>
</evidence>
<dbReference type="AlphaFoldDB" id="A0A1G1KR00"/>
<evidence type="ECO:0000256" key="2">
    <source>
        <dbReference type="ARBA" id="ARBA00022676"/>
    </source>
</evidence>
<dbReference type="PANTHER" id="PTHR43630">
    <property type="entry name" value="POLY-BETA-1,6-N-ACETYL-D-GLUCOSAMINE SYNTHASE"/>
    <property type="match status" value="1"/>
</dbReference>
<evidence type="ECO:0000256" key="4">
    <source>
        <dbReference type="SAM" id="Phobius"/>
    </source>
</evidence>
<dbReference type="Proteomes" id="UP000178187">
    <property type="component" value="Unassembled WGS sequence"/>
</dbReference>
<name>A0A1G1KR00_9BACT</name>
<keyword evidence="2" id="KW-0328">Glycosyltransferase</keyword>
<sequence>MTVFAIFFWVCLTYYLILLFYYLVFGIVGFFESNKRNHESREENYEAIMSSSFTLPVSIIIPAHNEELWVRDTVLSVLRLDYPQFELIVVDDESTDRTLDILKELLDLQYVNNVYSDQFNSGKILGFLKSRKYPHVSVLSKKSGQKKAGALNAALNLAKYKYVCVMDCDTILERDALLKVMAHVQKDPEHVVGIGSFFGLANGFRIENGVVLEKRFIAVPLIAYQNLEYIRSFIGNRIGWSRQNAMPIISGGFGVWRRDIVLAAGAFDPWYSSEDLEFTFRAHDYLIRNGKRDYRITMLPHYVGWTEGPHTISQLIKQRNRWQRVTNEAVWRYRHMLFNPKYGRLGCVSLPYFVFYEVLGVFFEIGSVLVTVFGCLIGMIAWRMLLNFLMMMLLCQSLTSLIPLFILNRDYRLLKVREVAYFVILSFFEFFWYRWIIVWAKVEGFIQFFCGKRTMDSIQRHRT</sequence>
<keyword evidence="4" id="KW-1133">Transmembrane helix</keyword>
<evidence type="ECO:0000313" key="7">
    <source>
        <dbReference type="Proteomes" id="UP000178187"/>
    </source>
</evidence>
<dbReference type="CDD" id="cd06423">
    <property type="entry name" value="CESA_like"/>
    <property type="match status" value="1"/>
</dbReference>
<dbReference type="Pfam" id="PF00535">
    <property type="entry name" value="Glycos_transf_2"/>
    <property type="match status" value="1"/>
</dbReference>
<dbReference type="Gene3D" id="3.90.550.10">
    <property type="entry name" value="Spore Coat Polysaccharide Biosynthesis Protein SpsA, Chain A"/>
    <property type="match status" value="1"/>
</dbReference>
<dbReference type="EMBL" id="MHFR01000064">
    <property type="protein sequence ID" value="OGW95346.1"/>
    <property type="molecule type" value="Genomic_DNA"/>
</dbReference>
<keyword evidence="4" id="KW-0472">Membrane</keyword>
<accession>A0A1G1KR00</accession>